<accession>X1MID5</accession>
<reference evidence="1" key="1">
    <citation type="journal article" date="2014" name="Front. Microbiol.">
        <title>High frequency of phylogenetically diverse reductive dehalogenase-homologous genes in deep subseafloor sedimentary metagenomes.</title>
        <authorList>
            <person name="Kawai M."/>
            <person name="Futagami T."/>
            <person name="Toyoda A."/>
            <person name="Takaki Y."/>
            <person name="Nishi S."/>
            <person name="Hori S."/>
            <person name="Arai W."/>
            <person name="Tsubouchi T."/>
            <person name="Morono Y."/>
            <person name="Uchiyama I."/>
            <person name="Ito T."/>
            <person name="Fujiyama A."/>
            <person name="Inagaki F."/>
            <person name="Takami H."/>
        </authorList>
    </citation>
    <scope>NUCLEOTIDE SEQUENCE</scope>
    <source>
        <strain evidence="1">Expedition CK06-06</strain>
    </source>
</reference>
<gene>
    <name evidence="1" type="ORF">S06H3_32787</name>
</gene>
<proteinExistence type="predicted"/>
<sequence>MIESGFYIDMKDFDKKFNNLMKNVIPEHGDKGAFNAMNRLLEDAITKPPQAPKDIGDLWGSRIVKKAKREGKESFTEGGFNIKYARRHHEVEPGTFKYTISAKCKQPGPKFLESKMAQFKEKYGEIIAETIRKMSK</sequence>
<comment type="caution">
    <text evidence="1">The sequence shown here is derived from an EMBL/GenBank/DDBJ whole genome shotgun (WGS) entry which is preliminary data.</text>
</comment>
<organism evidence="1">
    <name type="scientific">marine sediment metagenome</name>
    <dbReference type="NCBI Taxonomy" id="412755"/>
    <lineage>
        <taxon>unclassified sequences</taxon>
        <taxon>metagenomes</taxon>
        <taxon>ecological metagenomes</taxon>
    </lineage>
</organism>
<evidence type="ECO:0000313" key="1">
    <source>
        <dbReference type="EMBL" id="GAI31417.1"/>
    </source>
</evidence>
<evidence type="ECO:0008006" key="2">
    <source>
        <dbReference type="Google" id="ProtNLM"/>
    </source>
</evidence>
<protein>
    <recommendedName>
        <fullName evidence="2">HK97 gp10 family phage protein</fullName>
    </recommendedName>
</protein>
<dbReference type="EMBL" id="BARV01019514">
    <property type="protein sequence ID" value="GAI31417.1"/>
    <property type="molecule type" value="Genomic_DNA"/>
</dbReference>
<dbReference type="AlphaFoldDB" id="X1MID5"/>
<name>X1MID5_9ZZZZ</name>